<dbReference type="AlphaFoldDB" id="A0A098AY71"/>
<dbReference type="SMART" id="SM00387">
    <property type="entry name" value="HATPase_c"/>
    <property type="match status" value="1"/>
</dbReference>
<dbReference type="InterPro" id="IPR004358">
    <property type="entry name" value="Sig_transdc_His_kin-like_C"/>
</dbReference>
<feature type="domain" description="Histidine kinase" evidence="10">
    <location>
        <begin position="273"/>
        <end position="487"/>
    </location>
</feature>
<dbReference type="GO" id="GO:0016036">
    <property type="term" value="P:cellular response to phosphate starvation"/>
    <property type="evidence" value="ECO:0007669"/>
    <property type="project" value="TreeGrafter"/>
</dbReference>
<comment type="subcellular location">
    <subcellularLocation>
        <location evidence="2">Membrane</location>
    </subcellularLocation>
</comment>
<keyword evidence="8 9" id="KW-0472">Membrane</keyword>
<dbReference type="InterPro" id="IPR003661">
    <property type="entry name" value="HisK_dim/P_dom"/>
</dbReference>
<protein>
    <recommendedName>
        <fullName evidence="3">histidine kinase</fullName>
        <ecNumber evidence="3">2.7.13.3</ecNumber>
    </recommendedName>
</protein>
<dbReference type="InterPro" id="IPR005467">
    <property type="entry name" value="His_kinase_dom"/>
</dbReference>
<reference evidence="13 14" key="2">
    <citation type="submission" date="2015-12" db="EMBL/GenBank/DDBJ databases">
        <title>Draft Genome Sequence of Desulfitobacterium hafniense Strain DH, a Sulfate-reducing Bacterium Isolated from Paddy Soils.</title>
        <authorList>
            <person name="Bao P."/>
            <person name="Zhang X."/>
            <person name="Li G."/>
        </authorList>
    </citation>
    <scope>NUCLEOTIDE SEQUENCE [LARGE SCALE GENOMIC DNA]</scope>
    <source>
        <strain evidence="13 14">DH</strain>
    </source>
</reference>
<evidence type="ECO:0000256" key="3">
    <source>
        <dbReference type="ARBA" id="ARBA00012438"/>
    </source>
</evidence>
<dbReference type="EMBL" id="LOCK01000039">
    <property type="protein sequence ID" value="KTE90467.1"/>
    <property type="molecule type" value="Genomic_DNA"/>
</dbReference>
<evidence type="ECO:0000256" key="1">
    <source>
        <dbReference type="ARBA" id="ARBA00000085"/>
    </source>
</evidence>
<keyword evidence="6 12" id="KW-0418">Kinase</keyword>
<organism evidence="12">
    <name type="scientific">Desulfitobacterium hafniense</name>
    <name type="common">Desulfitobacterium frappieri</name>
    <dbReference type="NCBI Taxonomy" id="49338"/>
    <lineage>
        <taxon>Bacteria</taxon>
        <taxon>Bacillati</taxon>
        <taxon>Bacillota</taxon>
        <taxon>Clostridia</taxon>
        <taxon>Eubacteriales</taxon>
        <taxon>Desulfitobacteriaceae</taxon>
        <taxon>Desulfitobacterium</taxon>
    </lineage>
</organism>
<dbReference type="PANTHER" id="PTHR45453:SF1">
    <property type="entry name" value="PHOSPHATE REGULON SENSOR PROTEIN PHOR"/>
    <property type="match status" value="1"/>
</dbReference>
<evidence type="ECO:0000313" key="13">
    <source>
        <dbReference type="EMBL" id="KTE90467.1"/>
    </source>
</evidence>
<dbReference type="SUPFAM" id="SSF55874">
    <property type="entry name" value="ATPase domain of HSP90 chaperone/DNA topoisomerase II/histidine kinase"/>
    <property type="match status" value="1"/>
</dbReference>
<evidence type="ECO:0000256" key="6">
    <source>
        <dbReference type="ARBA" id="ARBA00022777"/>
    </source>
</evidence>
<dbReference type="CDD" id="cd00075">
    <property type="entry name" value="HATPase"/>
    <property type="match status" value="1"/>
</dbReference>
<comment type="catalytic activity">
    <reaction evidence="1">
        <text>ATP + protein L-histidine = ADP + protein N-phospho-L-histidine.</text>
        <dbReference type="EC" id="2.7.13.3"/>
    </reaction>
</comment>
<sequence>MTNKSPTRPPGRIRNKMRFSIVWKLNIKLFFRLFWIFINLNICLILVSAFGLFIHAEQTIGTVAEKLTQAGPPLPLEVDDWLDLTPIRIEPSAAEPEGFHIPSGIQAYLPSLTAQQIRSIDLPPRGEGLGMWGRIQQVSYNVALPMDDSFYLLSYRPVQTIRILAAMFGIMLLIEGLSLLRSISSSARVIRHTLQPIEQLAETARSLSHEGVFSPEQLKDLAGKLDDINATHLDTRISVDETQSELQSLAAAINGMLDRINESYRSQARFVSDASHELRTPISVIQGYANLLDRWGKKDEKTLQESIDAIKNETAHMKTLVEQLLFLARGDNNTMALQIESFELSALAQEILRETQMIDGGHEYFTTLTPVYIKGDKGLIKQATRILMDNAMKYTPAGKQITLSVSGQGNLARLTVQDEGIGIEPEAVPLIFDRFFRTDESRTRATGGSGLGLAIAKWITERHGGHLEVLSRLEVGTRISIVLPVVPEREVHKE</sequence>
<evidence type="ECO:0000313" key="14">
    <source>
        <dbReference type="Proteomes" id="UP000054623"/>
    </source>
</evidence>
<evidence type="ECO:0000256" key="7">
    <source>
        <dbReference type="ARBA" id="ARBA00023012"/>
    </source>
</evidence>
<evidence type="ECO:0000256" key="9">
    <source>
        <dbReference type="SAM" id="Phobius"/>
    </source>
</evidence>
<dbReference type="Pfam" id="PF02518">
    <property type="entry name" value="HATPase_c"/>
    <property type="match status" value="1"/>
</dbReference>
<dbReference type="EC" id="2.7.13.3" evidence="3"/>
<dbReference type="GO" id="GO:0000155">
    <property type="term" value="F:phosphorelay sensor kinase activity"/>
    <property type="evidence" value="ECO:0007669"/>
    <property type="project" value="InterPro"/>
</dbReference>
<accession>A0A098AY71</accession>
<dbReference type="PROSITE" id="PS50109">
    <property type="entry name" value="HIS_KIN"/>
    <property type="match status" value="1"/>
</dbReference>
<dbReference type="SMART" id="SM00304">
    <property type="entry name" value="HAMP"/>
    <property type="match status" value="1"/>
</dbReference>
<dbReference type="Pfam" id="PF00512">
    <property type="entry name" value="HisKA"/>
    <property type="match status" value="1"/>
</dbReference>
<dbReference type="Gene3D" id="1.10.287.130">
    <property type="match status" value="1"/>
</dbReference>
<dbReference type="InterPro" id="IPR036097">
    <property type="entry name" value="HisK_dim/P_sf"/>
</dbReference>
<evidence type="ECO:0000256" key="2">
    <source>
        <dbReference type="ARBA" id="ARBA00004370"/>
    </source>
</evidence>
<keyword evidence="4" id="KW-0597">Phosphoprotein</keyword>
<evidence type="ECO:0000256" key="8">
    <source>
        <dbReference type="ARBA" id="ARBA00023136"/>
    </source>
</evidence>
<proteinExistence type="predicted"/>
<dbReference type="EMBL" id="LK996017">
    <property type="protein sequence ID" value="CDX01065.1"/>
    <property type="molecule type" value="Genomic_DNA"/>
</dbReference>
<evidence type="ECO:0000259" key="11">
    <source>
        <dbReference type="PROSITE" id="PS50885"/>
    </source>
</evidence>
<dbReference type="PATRIC" id="fig|49338.4.peg.1276"/>
<dbReference type="FunFam" id="3.30.565.10:FF:000006">
    <property type="entry name" value="Sensor histidine kinase WalK"/>
    <property type="match status" value="1"/>
</dbReference>
<dbReference type="RefSeq" id="WP_041272296.1">
    <property type="nucleotide sequence ID" value="NZ_JAYFNZ010000003.1"/>
</dbReference>
<dbReference type="GO" id="GO:0005886">
    <property type="term" value="C:plasma membrane"/>
    <property type="evidence" value="ECO:0007669"/>
    <property type="project" value="TreeGrafter"/>
</dbReference>
<dbReference type="InterPro" id="IPR003594">
    <property type="entry name" value="HATPase_dom"/>
</dbReference>
<dbReference type="PROSITE" id="PS50885">
    <property type="entry name" value="HAMP"/>
    <property type="match status" value="1"/>
</dbReference>
<keyword evidence="5 12" id="KW-0808">Transferase</keyword>
<dbReference type="SUPFAM" id="SSF47384">
    <property type="entry name" value="Homodimeric domain of signal transducing histidine kinase"/>
    <property type="match status" value="1"/>
</dbReference>
<dbReference type="CDD" id="cd00082">
    <property type="entry name" value="HisKA"/>
    <property type="match status" value="1"/>
</dbReference>
<evidence type="ECO:0000259" key="10">
    <source>
        <dbReference type="PROSITE" id="PS50109"/>
    </source>
</evidence>
<dbReference type="Proteomes" id="UP000054623">
    <property type="component" value="Unassembled WGS sequence"/>
</dbReference>
<dbReference type="OrthoDB" id="112712at2"/>
<evidence type="ECO:0000256" key="4">
    <source>
        <dbReference type="ARBA" id="ARBA00022553"/>
    </source>
</evidence>
<keyword evidence="9" id="KW-0812">Transmembrane</keyword>
<dbReference type="CDD" id="cd06225">
    <property type="entry name" value="HAMP"/>
    <property type="match status" value="1"/>
</dbReference>
<dbReference type="PRINTS" id="PR00344">
    <property type="entry name" value="BCTRLSENSOR"/>
</dbReference>
<dbReference type="InterPro" id="IPR050351">
    <property type="entry name" value="BphY/WalK/GraS-like"/>
</dbReference>
<evidence type="ECO:0000313" key="12">
    <source>
        <dbReference type="EMBL" id="CDX01065.1"/>
    </source>
</evidence>
<name>A0A098AY71_DESHA</name>
<feature type="domain" description="HAMP" evidence="11">
    <location>
        <begin position="217"/>
        <end position="265"/>
    </location>
</feature>
<reference evidence="12" key="1">
    <citation type="submission" date="2014-07" db="EMBL/GenBank/DDBJ databases">
        <authorList>
            <person name="Hornung V.Bastian."/>
        </authorList>
    </citation>
    <scope>NUCLEOTIDE SEQUENCE</scope>
    <source>
        <strain evidence="12">PCE-S</strain>
    </source>
</reference>
<feature type="transmembrane region" description="Helical" evidence="9">
    <location>
        <begin position="33"/>
        <end position="54"/>
    </location>
</feature>
<dbReference type="PANTHER" id="PTHR45453">
    <property type="entry name" value="PHOSPHATE REGULON SENSOR PROTEIN PHOR"/>
    <property type="match status" value="1"/>
</dbReference>
<dbReference type="InterPro" id="IPR036890">
    <property type="entry name" value="HATPase_C_sf"/>
</dbReference>
<evidence type="ECO:0000256" key="5">
    <source>
        <dbReference type="ARBA" id="ARBA00022679"/>
    </source>
</evidence>
<dbReference type="Pfam" id="PF00672">
    <property type="entry name" value="HAMP"/>
    <property type="match status" value="1"/>
</dbReference>
<keyword evidence="9" id="KW-1133">Transmembrane helix</keyword>
<dbReference type="Gene3D" id="3.30.565.10">
    <property type="entry name" value="Histidine kinase-like ATPase, C-terminal domain"/>
    <property type="match status" value="1"/>
</dbReference>
<gene>
    <name evidence="13" type="ORF">AT727_07705</name>
    <name evidence="12" type="ORF">DPCES_1178</name>
</gene>
<dbReference type="FunFam" id="1.10.287.130:FF:000001">
    <property type="entry name" value="Two-component sensor histidine kinase"/>
    <property type="match status" value="1"/>
</dbReference>
<keyword evidence="7" id="KW-0902">Two-component regulatory system</keyword>
<dbReference type="GO" id="GO:0004721">
    <property type="term" value="F:phosphoprotein phosphatase activity"/>
    <property type="evidence" value="ECO:0007669"/>
    <property type="project" value="TreeGrafter"/>
</dbReference>
<dbReference type="InterPro" id="IPR003660">
    <property type="entry name" value="HAMP_dom"/>
</dbReference>
<dbReference type="SMART" id="SM00388">
    <property type="entry name" value="HisKA"/>
    <property type="match status" value="1"/>
</dbReference>